<evidence type="ECO:0000313" key="3">
    <source>
        <dbReference type="Proteomes" id="UP000198620"/>
    </source>
</evidence>
<evidence type="ECO:0000313" key="2">
    <source>
        <dbReference type="EMBL" id="SEK63984.1"/>
    </source>
</evidence>
<accession>A0A1H7INV0</accession>
<dbReference type="Proteomes" id="UP000198620">
    <property type="component" value="Unassembled WGS sequence"/>
</dbReference>
<proteinExistence type="predicted"/>
<protein>
    <recommendedName>
        <fullName evidence="4">Bacteriophage Rz lysis protein</fullName>
    </recommendedName>
</protein>
<feature type="region of interest" description="Disordered" evidence="1">
    <location>
        <begin position="81"/>
        <end position="103"/>
    </location>
</feature>
<organism evidence="2 3">
    <name type="scientific">Nitrosovibrio tenuis</name>
    <dbReference type="NCBI Taxonomy" id="1233"/>
    <lineage>
        <taxon>Bacteria</taxon>
        <taxon>Pseudomonadati</taxon>
        <taxon>Pseudomonadota</taxon>
        <taxon>Betaproteobacteria</taxon>
        <taxon>Nitrosomonadales</taxon>
        <taxon>Nitrosomonadaceae</taxon>
        <taxon>Nitrosovibrio</taxon>
    </lineage>
</organism>
<evidence type="ECO:0000256" key="1">
    <source>
        <dbReference type="SAM" id="MobiDB-lite"/>
    </source>
</evidence>
<reference evidence="2 3" key="1">
    <citation type="submission" date="2016-10" db="EMBL/GenBank/DDBJ databases">
        <authorList>
            <person name="de Groot N.N."/>
        </authorList>
    </citation>
    <scope>NUCLEOTIDE SEQUENCE [LARGE SCALE GENOMIC DNA]</scope>
    <source>
        <strain evidence="2 3">Nv1</strain>
    </source>
</reference>
<dbReference type="OrthoDB" id="8565672at2"/>
<gene>
    <name evidence="2" type="ORF">SAMN05216387_102242</name>
</gene>
<dbReference type="EMBL" id="FOBH01000002">
    <property type="protein sequence ID" value="SEK63984.1"/>
    <property type="molecule type" value="Genomic_DNA"/>
</dbReference>
<keyword evidence="3" id="KW-1185">Reference proteome</keyword>
<dbReference type="AlphaFoldDB" id="A0A1H7INV0"/>
<dbReference type="RefSeq" id="WP_090827287.1">
    <property type="nucleotide sequence ID" value="NZ_FOBH01000002.1"/>
</dbReference>
<dbReference type="STRING" id="1233.SAMN05216387_102242"/>
<feature type="compositionally biased region" description="Basic and acidic residues" evidence="1">
    <location>
        <begin position="81"/>
        <end position="90"/>
    </location>
</feature>
<evidence type="ECO:0008006" key="4">
    <source>
        <dbReference type="Google" id="ProtNLM"/>
    </source>
</evidence>
<name>A0A1H7INV0_9PROT</name>
<sequence>MMISPMILAVVIAVFAGLAFTGGFAVSDWRSALQIQRLGSDNAMLSAANDKCATDIQSVHSAMDALTANSARREKNAAKAMRGAEADAAKHTNRATKMRSLPSVKPEHEYEILIKEQIEYVQNRHNNQ</sequence>